<dbReference type="PROSITE" id="PS51257">
    <property type="entry name" value="PROKAR_LIPOPROTEIN"/>
    <property type="match status" value="1"/>
</dbReference>
<dbReference type="GeneID" id="79316011"/>
<dbReference type="Pfam" id="PF00496">
    <property type="entry name" value="SBP_bac_5"/>
    <property type="match status" value="1"/>
</dbReference>
<reference evidence="6 7" key="1">
    <citation type="journal article" date="2019" name="Int. J. Syst. Evol. Microbiol.">
        <title>The Global Catalogue of Microorganisms (GCM) 10K type strain sequencing project: providing services to taxonomists for standard genome sequencing and annotation.</title>
        <authorList>
            <consortium name="The Broad Institute Genomics Platform"/>
            <consortium name="The Broad Institute Genome Sequencing Center for Infectious Disease"/>
            <person name="Wu L."/>
            <person name="Ma J."/>
        </authorList>
    </citation>
    <scope>NUCLEOTIDE SEQUENCE [LARGE SCALE GENOMIC DNA]</scope>
    <source>
        <strain evidence="6 7">PSR21</strain>
    </source>
</reference>
<dbReference type="CDD" id="cd08493">
    <property type="entry name" value="PBP2_DppA_like"/>
    <property type="match status" value="1"/>
</dbReference>
<feature type="compositionally biased region" description="Gly residues" evidence="4">
    <location>
        <begin position="28"/>
        <end position="54"/>
    </location>
</feature>
<protein>
    <submittedName>
        <fullName evidence="6">ABC transporter substrate-binding protein</fullName>
    </submittedName>
</protein>
<gene>
    <name evidence="6" type="ORF">ACFQPE_11060</name>
</gene>
<dbReference type="Gene3D" id="3.40.190.10">
    <property type="entry name" value="Periplasmic binding protein-like II"/>
    <property type="match status" value="1"/>
</dbReference>
<evidence type="ECO:0000256" key="3">
    <source>
        <dbReference type="ARBA" id="ARBA00022729"/>
    </source>
</evidence>
<name>A0ABD6AAW9_9EURY</name>
<sequence>MPDGDKYGRRTFLKAAGATAAAATLAGCAGGDSPGTGDGDGDGNGTGDGGGSGGTLVYARGNDSATLDPQSTTSGEDAKVINQVYDTLIKFKPGESSLVAGLATDFSLEGTTASLTLREDATFHNGQSFTAEDFVATYRRFVDQDYEHFIGTSNEEGVEGSSQSFYGPYLLSKVESVDAPSETELTIELSQRYAPFLRNLAVFAMAVMPRKQIEADHDFGSEPIGTGAFAFEGWNEGNQRITLAKNGEFWGEGPNVDTVVFQGVKQNSTRTQQLLAGEAHIVDGIDAQSVSQIESADNAELQRTEGMTVGYMAFNMARVEAFREKKVRQAISHAIDTKAIVENIYKGLAVQASQPLPPTVMGHNDELEPYPYDPEKAKQLLSEAGYGDGLSFELSAMNNPRPYFASPGQTAQVVRSNLSDVGIDVTVKQQAWEPYLTYTSEGKHDACFLGWISDNADPDNFYYPLLHPQVDPSEIPEGQDWVSRDAEGFNTGNRAAWANRNFMELVTQGQTEYDEGKREEVYRQAAQIAHDEAPWVYMTHTEELRGVSNAVSGFTVSPISGPALNLVSLS</sequence>
<dbReference type="InterPro" id="IPR006311">
    <property type="entry name" value="TAT_signal"/>
</dbReference>
<evidence type="ECO:0000259" key="5">
    <source>
        <dbReference type="Pfam" id="PF00496"/>
    </source>
</evidence>
<evidence type="ECO:0000256" key="1">
    <source>
        <dbReference type="ARBA" id="ARBA00005695"/>
    </source>
</evidence>
<dbReference type="Gene3D" id="3.10.105.10">
    <property type="entry name" value="Dipeptide-binding Protein, Domain 3"/>
    <property type="match status" value="1"/>
</dbReference>
<keyword evidence="7" id="KW-1185">Reference proteome</keyword>
<evidence type="ECO:0000256" key="2">
    <source>
        <dbReference type="ARBA" id="ARBA00022448"/>
    </source>
</evidence>
<dbReference type="InterPro" id="IPR039424">
    <property type="entry name" value="SBP_5"/>
</dbReference>
<dbReference type="PANTHER" id="PTHR30290">
    <property type="entry name" value="PERIPLASMIC BINDING COMPONENT OF ABC TRANSPORTER"/>
    <property type="match status" value="1"/>
</dbReference>
<dbReference type="PANTHER" id="PTHR30290:SF9">
    <property type="entry name" value="OLIGOPEPTIDE-BINDING PROTEIN APPA"/>
    <property type="match status" value="1"/>
</dbReference>
<dbReference type="EMBL" id="JBHTBF010000002">
    <property type="protein sequence ID" value="MFC7317321.1"/>
    <property type="molecule type" value="Genomic_DNA"/>
</dbReference>
<dbReference type="SUPFAM" id="SSF53850">
    <property type="entry name" value="Periplasmic binding protein-like II"/>
    <property type="match status" value="1"/>
</dbReference>
<dbReference type="PROSITE" id="PS51318">
    <property type="entry name" value="TAT"/>
    <property type="match status" value="1"/>
</dbReference>
<feature type="domain" description="Solute-binding protein family 5" evidence="5">
    <location>
        <begin position="99"/>
        <end position="469"/>
    </location>
</feature>
<organism evidence="6 7">
    <name type="scientific">Halomarina halobia</name>
    <dbReference type="NCBI Taxonomy" id="3033386"/>
    <lineage>
        <taxon>Archaea</taxon>
        <taxon>Methanobacteriati</taxon>
        <taxon>Methanobacteriota</taxon>
        <taxon>Stenosarchaea group</taxon>
        <taxon>Halobacteria</taxon>
        <taxon>Halobacteriales</taxon>
        <taxon>Natronomonadaceae</taxon>
        <taxon>Halomarina</taxon>
    </lineage>
</organism>
<dbReference type="InterPro" id="IPR000914">
    <property type="entry name" value="SBP_5_dom"/>
</dbReference>
<accession>A0ABD6AAW9</accession>
<feature type="region of interest" description="Disordered" evidence="4">
    <location>
        <begin position="26"/>
        <end position="74"/>
    </location>
</feature>
<comment type="caution">
    <text evidence="6">The sequence shown here is derived from an EMBL/GenBank/DDBJ whole genome shotgun (WGS) entry which is preliminary data.</text>
</comment>
<keyword evidence="3" id="KW-0732">Signal</keyword>
<dbReference type="InterPro" id="IPR030678">
    <property type="entry name" value="Peptide/Ni-bd"/>
</dbReference>
<dbReference type="Proteomes" id="UP001596547">
    <property type="component" value="Unassembled WGS sequence"/>
</dbReference>
<evidence type="ECO:0000313" key="6">
    <source>
        <dbReference type="EMBL" id="MFC7317321.1"/>
    </source>
</evidence>
<feature type="compositionally biased region" description="Polar residues" evidence="4">
    <location>
        <begin position="63"/>
        <end position="74"/>
    </location>
</feature>
<dbReference type="Gene3D" id="3.90.76.10">
    <property type="entry name" value="Dipeptide-binding Protein, Domain 1"/>
    <property type="match status" value="1"/>
</dbReference>
<keyword evidence="2" id="KW-0813">Transport</keyword>
<comment type="similarity">
    <text evidence="1">Belongs to the bacterial solute-binding protein 5 family.</text>
</comment>
<evidence type="ECO:0000313" key="7">
    <source>
        <dbReference type="Proteomes" id="UP001596547"/>
    </source>
</evidence>
<dbReference type="GO" id="GO:0042597">
    <property type="term" value="C:periplasmic space"/>
    <property type="evidence" value="ECO:0007669"/>
    <property type="project" value="UniProtKB-ARBA"/>
</dbReference>
<dbReference type="PIRSF" id="PIRSF002741">
    <property type="entry name" value="MppA"/>
    <property type="match status" value="1"/>
</dbReference>
<proteinExistence type="inferred from homology"/>
<dbReference type="AlphaFoldDB" id="A0ABD6AAW9"/>
<dbReference type="RefSeq" id="WP_276303430.1">
    <property type="nucleotide sequence ID" value="NZ_CP119992.1"/>
</dbReference>
<evidence type="ECO:0000256" key="4">
    <source>
        <dbReference type="SAM" id="MobiDB-lite"/>
    </source>
</evidence>